<dbReference type="AlphaFoldDB" id="A0A6J7ETC9"/>
<sequence>MGKSALSCPENVWDQVGFGLVVLTTRTAGSSDIEVPQRDCPKPVGCGFSGDHSVNSKFALAVRVDRTRWAVLCDWHNLRLSITSAGGGEDEALDPIGPHRIEQIEGASDVVAPVELWLGDRLANKCEGRAVKYSVKPTRQSCGQTLQVEQVALDQLSSGRDGSPVPARKVVQHNNIVASGHQGPCAHGADITRTTCNEKTHPGEAYSADAIPGDSGETATSFCDLGYIGNTPQNGCVGGLGKVPSEPPYTLADPSKQVARPGDMRGD</sequence>
<accession>A0A6J7ETC9</accession>
<proteinExistence type="predicted"/>
<evidence type="ECO:0000313" key="2">
    <source>
        <dbReference type="EMBL" id="CAB4883379.1"/>
    </source>
</evidence>
<dbReference type="EMBL" id="CAFBLU010000063">
    <property type="protein sequence ID" value="CAB4883379.1"/>
    <property type="molecule type" value="Genomic_DNA"/>
</dbReference>
<feature type="region of interest" description="Disordered" evidence="1">
    <location>
        <begin position="236"/>
        <end position="267"/>
    </location>
</feature>
<gene>
    <name evidence="2" type="ORF">UFOPK3444_01664</name>
</gene>
<evidence type="ECO:0000256" key="1">
    <source>
        <dbReference type="SAM" id="MobiDB-lite"/>
    </source>
</evidence>
<name>A0A6J7ETC9_9ZZZZ</name>
<reference evidence="2" key="1">
    <citation type="submission" date="2020-05" db="EMBL/GenBank/DDBJ databases">
        <authorList>
            <person name="Chiriac C."/>
            <person name="Salcher M."/>
            <person name="Ghai R."/>
            <person name="Kavagutti S V."/>
        </authorList>
    </citation>
    <scope>NUCLEOTIDE SEQUENCE</scope>
</reference>
<protein>
    <submittedName>
        <fullName evidence="2">Unannotated protein</fullName>
    </submittedName>
</protein>
<organism evidence="2">
    <name type="scientific">freshwater metagenome</name>
    <dbReference type="NCBI Taxonomy" id="449393"/>
    <lineage>
        <taxon>unclassified sequences</taxon>
        <taxon>metagenomes</taxon>
        <taxon>ecological metagenomes</taxon>
    </lineage>
</organism>